<reference evidence="1 2" key="1">
    <citation type="submission" date="2018-08" db="EMBL/GenBank/DDBJ databases">
        <title>Genomic investigation of the strawberry pathogen Phytophthora fragariae indicates pathogenicity is determined by transcriptional variation in three key races.</title>
        <authorList>
            <person name="Adams T.M."/>
            <person name="Armitage A.D."/>
            <person name="Sobczyk M.K."/>
            <person name="Bates H.J."/>
            <person name="Dunwell J.M."/>
            <person name="Nellist C.F."/>
            <person name="Harrison R.J."/>
        </authorList>
    </citation>
    <scope>NUCLEOTIDE SEQUENCE [LARGE SCALE GENOMIC DNA]</scope>
    <source>
        <strain evidence="1 2">SCRP333</strain>
    </source>
</reference>
<gene>
    <name evidence="1" type="ORF">PR003_g2756</name>
</gene>
<comment type="caution">
    <text evidence="1">The sequence shown here is derived from an EMBL/GenBank/DDBJ whole genome shotgun (WGS) entry which is preliminary data.</text>
</comment>
<organism evidence="1 2">
    <name type="scientific">Phytophthora rubi</name>
    <dbReference type="NCBI Taxonomy" id="129364"/>
    <lineage>
        <taxon>Eukaryota</taxon>
        <taxon>Sar</taxon>
        <taxon>Stramenopiles</taxon>
        <taxon>Oomycota</taxon>
        <taxon>Peronosporomycetes</taxon>
        <taxon>Peronosporales</taxon>
        <taxon>Peronosporaceae</taxon>
        <taxon>Phytophthora</taxon>
    </lineage>
</organism>
<evidence type="ECO:0000313" key="1">
    <source>
        <dbReference type="EMBL" id="KAE9355573.1"/>
    </source>
</evidence>
<protein>
    <submittedName>
        <fullName evidence="1">Uncharacterized protein</fullName>
    </submittedName>
</protein>
<proteinExistence type="predicted"/>
<dbReference type="EMBL" id="QXFT01000090">
    <property type="protein sequence ID" value="KAE9355573.1"/>
    <property type="molecule type" value="Genomic_DNA"/>
</dbReference>
<accession>A0A6A4FRV0</accession>
<name>A0A6A4FRV0_9STRA</name>
<evidence type="ECO:0000313" key="2">
    <source>
        <dbReference type="Proteomes" id="UP000434957"/>
    </source>
</evidence>
<dbReference type="AlphaFoldDB" id="A0A6A4FRV0"/>
<keyword evidence="2" id="KW-1185">Reference proteome</keyword>
<dbReference type="Proteomes" id="UP000434957">
    <property type="component" value="Unassembled WGS sequence"/>
</dbReference>
<sequence length="61" mass="6873">MIPTDGEDEGEEEDKADRKLGFVEAVSDYNRMKTSLTTSTVAELSTRPTTQIWVLLDKCYS</sequence>